<gene>
    <name evidence="1" type="ORF">HMPREF3187_01726</name>
</gene>
<dbReference type="AlphaFoldDB" id="A0A0X8F914"/>
<evidence type="ECO:0000313" key="1">
    <source>
        <dbReference type="EMBL" id="KXB33202.1"/>
    </source>
</evidence>
<reference evidence="1 2" key="1">
    <citation type="submission" date="2016-01" db="EMBL/GenBank/DDBJ databases">
        <authorList>
            <person name="Oliw E.H."/>
        </authorList>
    </citation>
    <scope>NUCLEOTIDE SEQUENCE [LARGE SCALE GENOMIC DNA]</scope>
    <source>
        <strain evidence="1 2">KA00635</strain>
    </source>
</reference>
<organism evidence="1 2">
    <name type="scientific">Aerococcus christensenii</name>
    <dbReference type="NCBI Taxonomy" id="87541"/>
    <lineage>
        <taxon>Bacteria</taxon>
        <taxon>Bacillati</taxon>
        <taxon>Bacillota</taxon>
        <taxon>Bacilli</taxon>
        <taxon>Lactobacillales</taxon>
        <taxon>Aerococcaceae</taxon>
        <taxon>Aerococcus</taxon>
    </lineage>
</organism>
<protein>
    <submittedName>
        <fullName evidence="1">Uncharacterized protein</fullName>
    </submittedName>
</protein>
<dbReference type="KEGG" id="acg:AWM71_06940"/>
<dbReference type="RefSeq" id="WP_060777268.1">
    <property type="nucleotide sequence ID" value="NZ_CP014159.1"/>
</dbReference>
<dbReference type="EMBL" id="LSCQ01000102">
    <property type="protein sequence ID" value="KXB33202.1"/>
    <property type="molecule type" value="Genomic_DNA"/>
</dbReference>
<comment type="caution">
    <text evidence="1">The sequence shown here is derived from an EMBL/GenBank/DDBJ whole genome shotgun (WGS) entry which is preliminary data.</text>
</comment>
<dbReference type="OrthoDB" id="2417389at2"/>
<dbReference type="STRING" id="87541.AWM71_06940"/>
<dbReference type="PATRIC" id="fig|87541.4.peg.1706"/>
<dbReference type="Proteomes" id="UP000070422">
    <property type="component" value="Unassembled WGS sequence"/>
</dbReference>
<proteinExistence type="predicted"/>
<sequence>MTPIATIDEVAKDGQTKVTTDDATAKIIVAVPEKEKYTPTAGSIIQDFGQPTTADEVIAKVTK</sequence>
<name>A0A0X8F914_9LACT</name>
<accession>A0A0X8F914</accession>
<evidence type="ECO:0000313" key="2">
    <source>
        <dbReference type="Proteomes" id="UP000070422"/>
    </source>
</evidence>